<comment type="caution">
    <text evidence="2">The sequence shown here is derived from an EMBL/GenBank/DDBJ whole genome shotgun (WGS) entry which is preliminary data.</text>
</comment>
<dbReference type="Proteomes" id="UP000036834">
    <property type="component" value="Unassembled WGS sequence"/>
</dbReference>
<dbReference type="PATRIC" id="fig|54915.3.peg.1398"/>
<keyword evidence="4" id="KW-1185">Reference proteome</keyword>
<reference evidence="2" key="2">
    <citation type="submission" date="2015-07" db="EMBL/GenBank/DDBJ databases">
        <title>MeaNS - Measles Nucleotide Surveillance Program.</title>
        <authorList>
            <person name="Tran T."/>
            <person name="Druce J."/>
        </authorList>
    </citation>
    <scope>NUCLEOTIDE SEQUENCE</scope>
    <source>
        <strain evidence="2">DSM 9887</strain>
    </source>
</reference>
<proteinExistence type="predicted"/>
<accession>A0A0K9YV53</accession>
<reference evidence="3" key="1">
    <citation type="submission" date="2015-07" db="EMBL/GenBank/DDBJ databases">
        <title>Genome sequencing project for genomic taxonomy and phylogenomics of Bacillus-like bacteria.</title>
        <authorList>
            <person name="Liu B."/>
            <person name="Wang J."/>
            <person name="Zhu Y."/>
            <person name="Liu G."/>
            <person name="Chen Q."/>
            <person name="Chen Z."/>
            <person name="Lan J."/>
            <person name="Che J."/>
            <person name="Ge C."/>
            <person name="Shi H."/>
            <person name="Pan Z."/>
            <person name="Liu X."/>
        </authorList>
    </citation>
    <scope>NUCLEOTIDE SEQUENCE [LARGE SCALE GENOMIC DNA]</scope>
    <source>
        <strain evidence="3">DSM 9887</strain>
    </source>
</reference>
<evidence type="ECO:0008006" key="5">
    <source>
        <dbReference type="Google" id="ProtNLM"/>
    </source>
</evidence>
<gene>
    <name evidence="2" type="ORF">ADS79_12125</name>
    <name evidence="1" type="ORF">BRE01_40850</name>
</gene>
<dbReference type="Proteomes" id="UP000319578">
    <property type="component" value="Unassembled WGS sequence"/>
</dbReference>
<evidence type="ECO:0000313" key="4">
    <source>
        <dbReference type="Proteomes" id="UP000319578"/>
    </source>
</evidence>
<organism evidence="2 3">
    <name type="scientific">Brevibacillus reuszeri</name>
    <dbReference type="NCBI Taxonomy" id="54915"/>
    <lineage>
        <taxon>Bacteria</taxon>
        <taxon>Bacillati</taxon>
        <taxon>Bacillota</taxon>
        <taxon>Bacilli</taxon>
        <taxon>Bacillales</taxon>
        <taxon>Paenibacillaceae</taxon>
        <taxon>Brevibacillus</taxon>
    </lineage>
</organism>
<dbReference type="EMBL" id="LGIQ01000007">
    <property type="protein sequence ID" value="KNB72599.1"/>
    <property type="molecule type" value="Genomic_DNA"/>
</dbReference>
<dbReference type="EMBL" id="BJON01000015">
    <property type="protein sequence ID" value="GED70383.1"/>
    <property type="molecule type" value="Genomic_DNA"/>
</dbReference>
<name>A0A0K9YV53_9BACL</name>
<dbReference type="AlphaFoldDB" id="A0A0K9YV53"/>
<dbReference type="STRING" id="54915.ADS79_12125"/>
<protein>
    <recommendedName>
        <fullName evidence="5">Copper amine oxidase-like N-terminal domain-containing protein</fullName>
    </recommendedName>
</protein>
<reference evidence="1 4" key="3">
    <citation type="submission" date="2019-06" db="EMBL/GenBank/DDBJ databases">
        <title>Whole genome shotgun sequence of Brevibacillus reuszeri NBRC 15719.</title>
        <authorList>
            <person name="Hosoyama A."/>
            <person name="Uohara A."/>
            <person name="Ohji S."/>
            <person name="Ichikawa N."/>
        </authorList>
    </citation>
    <scope>NUCLEOTIDE SEQUENCE [LARGE SCALE GENOMIC DNA]</scope>
    <source>
        <strain evidence="1 4">NBRC 15719</strain>
    </source>
</reference>
<evidence type="ECO:0000313" key="1">
    <source>
        <dbReference type="EMBL" id="GED70383.1"/>
    </source>
</evidence>
<evidence type="ECO:0000313" key="3">
    <source>
        <dbReference type="Proteomes" id="UP000036834"/>
    </source>
</evidence>
<sequence length="229" mass="25546">MKKGMIEMKTRTKWITGAAIGAMLLAGSAFAESKWNLFINDQEYASDYLGIKQENGSVLVPVDKLAEAFHGKASIDLTKHEVRVTLPEATMQSHQVTRLEDALLATTPKEALDTWVKGIQTRNGALQYAVFSPELRSKTQKEFSENYWVTGGSSPHMAEIEKLETKQINETTTQYTFDYNLVASNWHGMGKAVVTVQKMKTDRAEGWFVTRVQLKDPGDTGLTIGVEQL</sequence>
<evidence type="ECO:0000313" key="2">
    <source>
        <dbReference type="EMBL" id="KNB72599.1"/>
    </source>
</evidence>